<organism evidence="3 4">
    <name type="scientific">Empedobacter falsenii</name>
    <dbReference type="NCBI Taxonomy" id="343874"/>
    <lineage>
        <taxon>Bacteria</taxon>
        <taxon>Pseudomonadati</taxon>
        <taxon>Bacteroidota</taxon>
        <taxon>Flavobacteriia</taxon>
        <taxon>Flavobacteriales</taxon>
        <taxon>Weeksellaceae</taxon>
        <taxon>Empedobacter</taxon>
    </lineage>
</organism>
<comment type="similarity">
    <text evidence="1">Belongs to the universal stress protein A family.</text>
</comment>
<proteinExistence type="inferred from homology"/>
<dbReference type="EMBL" id="UFXS01000001">
    <property type="protein sequence ID" value="STD53156.1"/>
    <property type="molecule type" value="Genomic_DNA"/>
</dbReference>
<evidence type="ECO:0000256" key="1">
    <source>
        <dbReference type="ARBA" id="ARBA00008791"/>
    </source>
</evidence>
<name>A0A376G3B1_9FLAO</name>
<dbReference type="PRINTS" id="PR01438">
    <property type="entry name" value="UNVRSLSTRESS"/>
</dbReference>
<dbReference type="PANTHER" id="PTHR46268">
    <property type="entry name" value="STRESS RESPONSE PROTEIN NHAX"/>
    <property type="match status" value="1"/>
</dbReference>
<reference evidence="3 4" key="1">
    <citation type="submission" date="2018-06" db="EMBL/GenBank/DDBJ databases">
        <authorList>
            <consortium name="Pathogen Informatics"/>
            <person name="Doyle S."/>
        </authorList>
    </citation>
    <scope>NUCLEOTIDE SEQUENCE [LARGE SCALE GENOMIC DNA]</scope>
    <source>
        <strain evidence="3 4">NCTC13456</strain>
    </source>
</reference>
<dbReference type="Proteomes" id="UP000254737">
    <property type="component" value="Unassembled WGS sequence"/>
</dbReference>
<evidence type="ECO:0000259" key="2">
    <source>
        <dbReference type="Pfam" id="PF00582"/>
    </source>
</evidence>
<accession>A0A376G3B1</accession>
<dbReference type="Gene3D" id="3.40.50.620">
    <property type="entry name" value="HUPs"/>
    <property type="match status" value="2"/>
</dbReference>
<dbReference type="Pfam" id="PF00582">
    <property type="entry name" value="Usp"/>
    <property type="match status" value="1"/>
</dbReference>
<dbReference type="AlphaFoldDB" id="A0A376G3B1"/>
<evidence type="ECO:0000313" key="4">
    <source>
        <dbReference type="Proteomes" id="UP000254737"/>
    </source>
</evidence>
<dbReference type="PANTHER" id="PTHR46268:SF6">
    <property type="entry name" value="UNIVERSAL STRESS PROTEIN UP12"/>
    <property type="match status" value="1"/>
</dbReference>
<protein>
    <submittedName>
        <fullName evidence="3">Universal stress protein family</fullName>
    </submittedName>
</protein>
<gene>
    <name evidence="3" type="ORF">NCTC13456_00350</name>
</gene>
<evidence type="ECO:0000313" key="3">
    <source>
        <dbReference type="EMBL" id="STD53156.1"/>
    </source>
</evidence>
<feature type="domain" description="UspA" evidence="2">
    <location>
        <begin position="8"/>
        <end position="152"/>
    </location>
</feature>
<dbReference type="SUPFAM" id="SSF52402">
    <property type="entry name" value="Adenine nucleotide alpha hydrolases-like"/>
    <property type="match status" value="2"/>
</dbReference>
<dbReference type="STRING" id="343874.GCA_000805695_00663"/>
<dbReference type="InterPro" id="IPR014729">
    <property type="entry name" value="Rossmann-like_a/b/a_fold"/>
</dbReference>
<sequence length="285" mass="32352">MSTKHEKMKKILFPTDFSETANNAFLYALNLAKSIDAQVYVLHVYELPMITGSLSAGLIQNVYETVELGSFDNFKDNIPQLRQIAVENDLNEILIKFILEEGNFLYILREIIGEESVDFVVMGTDGNSGIEKMLFGSNTINAITSMKVPILSIPHGMSFKGFKNIGFTTVFDQKDKDALKYLIEIANRHHAKIHCMHVSKDGKFNEQAMKDWQDQFAGDPIVFEVYHDADPVNAVLDFIKEKQIDLLTVVSRNKGFFDKIFSPGFTKKIANKNITPLFVFHEQKV</sequence>
<dbReference type="InterPro" id="IPR006015">
    <property type="entry name" value="Universal_stress_UspA"/>
</dbReference>
<dbReference type="InterPro" id="IPR006016">
    <property type="entry name" value="UspA"/>
</dbReference>
<dbReference type="CDD" id="cd00293">
    <property type="entry name" value="USP-like"/>
    <property type="match status" value="2"/>
</dbReference>